<dbReference type="RefSeq" id="WP_076515506.1">
    <property type="nucleotide sequence ID" value="NZ_FTOH01000005.1"/>
</dbReference>
<dbReference type="Proteomes" id="UP000185639">
    <property type="component" value="Unassembled WGS sequence"/>
</dbReference>
<dbReference type="OrthoDB" id="9806052at2"/>
<dbReference type="STRING" id="484498.SAMN05421686_105174"/>
<dbReference type="GO" id="GO:0045892">
    <property type="term" value="P:negative regulation of DNA-templated transcription"/>
    <property type="evidence" value="ECO:0007669"/>
    <property type="project" value="UniProtKB-ARBA"/>
</dbReference>
<proteinExistence type="inferred from homology"/>
<sequence length="91" mass="10177">MAHVAKQRDKLLLRIRKIRGQADGLEKLLNSNTDCMKVLQQIAALRGAVNGLMGEVLEGHIRDHLGADDLSPEDRADEVDDVVKLLRSYMK</sequence>
<dbReference type="PANTHER" id="PTHR33677">
    <property type="entry name" value="TRANSCRIPTIONAL REPRESSOR FRMR-RELATED"/>
    <property type="match status" value="1"/>
</dbReference>
<keyword evidence="2" id="KW-0238">DNA-binding</keyword>
<reference evidence="3" key="1">
    <citation type="submission" date="2017-01" db="EMBL/GenBank/DDBJ databases">
        <authorList>
            <person name="Varghese N."/>
            <person name="Submissions S."/>
        </authorList>
    </citation>
    <scope>NUCLEOTIDE SEQUENCE [LARGE SCALE GENOMIC DNA]</scope>
    <source>
        <strain evidence="3">DSM 24913</strain>
    </source>
</reference>
<dbReference type="Pfam" id="PF02583">
    <property type="entry name" value="Trns_repr_metal"/>
    <property type="match status" value="1"/>
</dbReference>
<dbReference type="InterPro" id="IPR003735">
    <property type="entry name" value="Metal_Tscrpt_repr"/>
</dbReference>
<accession>A0A1N7MGU5</accession>
<dbReference type="PANTHER" id="PTHR33677:SF5">
    <property type="entry name" value="TRANSCRIPTIONAL REPRESSOR FRMR"/>
    <property type="match status" value="1"/>
</dbReference>
<dbReference type="AlphaFoldDB" id="A0A1N7MGU5"/>
<evidence type="ECO:0000313" key="2">
    <source>
        <dbReference type="EMBL" id="SIS85277.1"/>
    </source>
</evidence>
<dbReference type="GO" id="GO:0003677">
    <property type="term" value="F:DNA binding"/>
    <property type="evidence" value="ECO:0007669"/>
    <property type="project" value="UniProtKB-KW"/>
</dbReference>
<name>A0A1N7MGU5_9GAMM</name>
<dbReference type="GO" id="GO:0046872">
    <property type="term" value="F:metal ion binding"/>
    <property type="evidence" value="ECO:0007669"/>
    <property type="project" value="InterPro"/>
</dbReference>
<organism evidence="2 3">
    <name type="scientific">Thalassolituus maritimus</name>
    <dbReference type="NCBI Taxonomy" id="484498"/>
    <lineage>
        <taxon>Bacteria</taxon>
        <taxon>Pseudomonadati</taxon>
        <taxon>Pseudomonadota</taxon>
        <taxon>Gammaproteobacteria</taxon>
        <taxon>Oceanospirillales</taxon>
        <taxon>Oceanospirillaceae</taxon>
        <taxon>Thalassolituus</taxon>
    </lineage>
</organism>
<evidence type="ECO:0000313" key="3">
    <source>
        <dbReference type="Proteomes" id="UP000185639"/>
    </source>
</evidence>
<dbReference type="CDD" id="cd10153">
    <property type="entry name" value="RcnR-FrmR-like_DUF156"/>
    <property type="match status" value="1"/>
</dbReference>
<dbReference type="InterPro" id="IPR038390">
    <property type="entry name" value="Metal_Tscrpt_repr_sf"/>
</dbReference>
<comment type="similarity">
    <text evidence="1">Belongs to the FrmR/RcnR family.</text>
</comment>
<dbReference type="EMBL" id="FTOH01000005">
    <property type="protein sequence ID" value="SIS85277.1"/>
    <property type="molecule type" value="Genomic_DNA"/>
</dbReference>
<gene>
    <name evidence="2" type="ORF">SAMN05421686_105174</name>
</gene>
<protein>
    <submittedName>
        <fullName evidence="2">DNA-binding transcriptional regulator, FrmR family</fullName>
    </submittedName>
</protein>
<keyword evidence="3" id="KW-1185">Reference proteome</keyword>
<evidence type="ECO:0000256" key="1">
    <source>
        <dbReference type="ARBA" id="ARBA00005260"/>
    </source>
</evidence>
<dbReference type="Gene3D" id="1.20.58.1000">
    <property type="entry name" value="Metal-sensitive repressor, helix protomer"/>
    <property type="match status" value="1"/>
</dbReference>